<evidence type="ECO:0000256" key="1">
    <source>
        <dbReference type="SAM" id="Phobius"/>
    </source>
</evidence>
<proteinExistence type="predicted"/>
<organism evidence="2 3">
    <name type="scientific">Microscilla marina ATCC 23134</name>
    <dbReference type="NCBI Taxonomy" id="313606"/>
    <lineage>
        <taxon>Bacteria</taxon>
        <taxon>Pseudomonadati</taxon>
        <taxon>Bacteroidota</taxon>
        <taxon>Cytophagia</taxon>
        <taxon>Cytophagales</taxon>
        <taxon>Microscillaceae</taxon>
        <taxon>Microscilla</taxon>
    </lineage>
</organism>
<evidence type="ECO:0000313" key="3">
    <source>
        <dbReference type="Proteomes" id="UP000004095"/>
    </source>
</evidence>
<sequence>MSGALFFHLTTLGIVVNNDHGFLFAMAAILWTLCLIVLILRKKYIPIKL</sequence>
<dbReference type="EMBL" id="AAWS01000014">
    <property type="protein sequence ID" value="EAY28670.1"/>
    <property type="molecule type" value="Genomic_DNA"/>
</dbReference>
<keyword evidence="1" id="KW-0472">Membrane</keyword>
<keyword evidence="1" id="KW-1133">Transmembrane helix</keyword>
<comment type="caution">
    <text evidence="2">The sequence shown here is derived from an EMBL/GenBank/DDBJ whole genome shotgun (WGS) entry which is preliminary data.</text>
</comment>
<reference evidence="2 3" key="1">
    <citation type="submission" date="2007-01" db="EMBL/GenBank/DDBJ databases">
        <authorList>
            <person name="Haygood M."/>
            <person name="Podell S."/>
            <person name="Anderson C."/>
            <person name="Hopkinson B."/>
            <person name="Roe K."/>
            <person name="Barbeau K."/>
            <person name="Gaasterland T."/>
            <person name="Ferriera S."/>
            <person name="Johnson J."/>
            <person name="Kravitz S."/>
            <person name="Beeson K."/>
            <person name="Sutton G."/>
            <person name="Rogers Y.-H."/>
            <person name="Friedman R."/>
            <person name="Frazier M."/>
            <person name="Venter J.C."/>
        </authorList>
    </citation>
    <scope>NUCLEOTIDE SEQUENCE [LARGE SCALE GENOMIC DNA]</scope>
    <source>
        <strain evidence="2 3">ATCC 23134</strain>
    </source>
</reference>
<name>A1ZLB6_MICM2</name>
<keyword evidence="1" id="KW-0812">Transmembrane</keyword>
<dbReference type="Proteomes" id="UP000004095">
    <property type="component" value="Unassembled WGS sequence"/>
</dbReference>
<feature type="transmembrane region" description="Helical" evidence="1">
    <location>
        <begin position="20"/>
        <end position="40"/>
    </location>
</feature>
<protein>
    <submittedName>
        <fullName evidence="2">Uncharacterized protein</fullName>
    </submittedName>
</protein>
<dbReference type="AlphaFoldDB" id="A1ZLB6"/>
<gene>
    <name evidence="2" type="ORF">M23134_07768</name>
</gene>
<keyword evidence="3" id="KW-1185">Reference proteome</keyword>
<accession>A1ZLB6</accession>
<evidence type="ECO:0000313" key="2">
    <source>
        <dbReference type="EMBL" id="EAY28670.1"/>
    </source>
</evidence>